<evidence type="ECO:0008006" key="9">
    <source>
        <dbReference type="Google" id="ProtNLM"/>
    </source>
</evidence>
<dbReference type="Pfam" id="PF04241">
    <property type="entry name" value="DUF423"/>
    <property type="match status" value="1"/>
</dbReference>
<evidence type="ECO:0000313" key="7">
    <source>
        <dbReference type="EMBL" id="EOA81926.1"/>
    </source>
</evidence>
<evidence type="ECO:0000256" key="2">
    <source>
        <dbReference type="ARBA" id="ARBA00022692"/>
    </source>
</evidence>
<evidence type="ECO:0000256" key="1">
    <source>
        <dbReference type="ARBA" id="ARBA00004141"/>
    </source>
</evidence>
<dbReference type="RefSeq" id="XP_008030295.1">
    <property type="nucleotide sequence ID" value="XM_008032104.1"/>
</dbReference>
<dbReference type="OrthoDB" id="269173at2759"/>
<keyword evidence="2 6" id="KW-0812">Transmembrane</keyword>
<reference evidence="7 8" key="1">
    <citation type="journal article" date="2012" name="PLoS Pathog.">
        <title>Diverse lifestyles and strategies of plant pathogenesis encoded in the genomes of eighteen Dothideomycetes fungi.</title>
        <authorList>
            <person name="Ohm R.A."/>
            <person name="Feau N."/>
            <person name="Henrissat B."/>
            <person name="Schoch C.L."/>
            <person name="Horwitz B.A."/>
            <person name="Barry K.W."/>
            <person name="Condon B.J."/>
            <person name="Copeland A.C."/>
            <person name="Dhillon B."/>
            <person name="Glaser F."/>
            <person name="Hesse C.N."/>
            <person name="Kosti I."/>
            <person name="LaButti K."/>
            <person name="Lindquist E.A."/>
            <person name="Lucas S."/>
            <person name="Salamov A.A."/>
            <person name="Bradshaw R.E."/>
            <person name="Ciuffetti L."/>
            <person name="Hamelin R.C."/>
            <person name="Kema G.H.J."/>
            <person name="Lawrence C."/>
            <person name="Scott J.A."/>
            <person name="Spatafora J.W."/>
            <person name="Turgeon B.G."/>
            <person name="de Wit P.J.G.M."/>
            <person name="Zhong S."/>
            <person name="Goodwin S.B."/>
            <person name="Grigoriev I.V."/>
        </authorList>
    </citation>
    <scope>NUCLEOTIDE SEQUENCE [LARGE SCALE GENOMIC DNA]</scope>
    <source>
        <strain evidence="8">28A</strain>
    </source>
</reference>
<dbReference type="GeneID" id="19399480"/>
<feature type="transmembrane region" description="Helical" evidence="6">
    <location>
        <begin position="74"/>
        <end position="93"/>
    </location>
</feature>
<dbReference type="PANTHER" id="PTHR43461:SF1">
    <property type="entry name" value="TRANSMEMBRANE PROTEIN 256"/>
    <property type="match status" value="1"/>
</dbReference>
<feature type="compositionally biased region" description="Low complexity" evidence="5">
    <location>
        <begin position="1"/>
        <end position="12"/>
    </location>
</feature>
<keyword evidence="4 6" id="KW-0472">Membrane</keyword>
<keyword evidence="8" id="KW-1185">Reference proteome</keyword>
<sequence length="157" mass="16672">MSSSKKSSSSSSRKSRSQPEATYGPPYPTHGTTYSSISPFWTIGTLLGASSVALGAFGVHGLKHRTSDVSSWRNAAHYQLIHSIVLTFTAVVAPANKLAMSLFTAGITMFSGSIYLLLLDPKKYKQLGPVTPIGGACLIGGWIMLAARGKMVLPRGR</sequence>
<feature type="transmembrane region" description="Helical" evidence="6">
    <location>
        <begin position="40"/>
        <end position="62"/>
    </location>
</feature>
<comment type="subcellular location">
    <subcellularLocation>
        <location evidence="1">Membrane</location>
        <topology evidence="1">Multi-pass membrane protein</topology>
    </subcellularLocation>
</comment>
<feature type="region of interest" description="Disordered" evidence="5">
    <location>
        <begin position="1"/>
        <end position="28"/>
    </location>
</feature>
<gene>
    <name evidence="7" type="ORF">SETTUDRAFT_165479</name>
</gene>
<evidence type="ECO:0000256" key="5">
    <source>
        <dbReference type="SAM" id="MobiDB-lite"/>
    </source>
</evidence>
<evidence type="ECO:0000256" key="6">
    <source>
        <dbReference type="SAM" id="Phobius"/>
    </source>
</evidence>
<evidence type="ECO:0000256" key="3">
    <source>
        <dbReference type="ARBA" id="ARBA00022989"/>
    </source>
</evidence>
<organism evidence="7 8">
    <name type="scientific">Exserohilum turcicum (strain 28A)</name>
    <name type="common">Northern leaf blight fungus</name>
    <name type="synonym">Setosphaeria turcica</name>
    <dbReference type="NCBI Taxonomy" id="671987"/>
    <lineage>
        <taxon>Eukaryota</taxon>
        <taxon>Fungi</taxon>
        <taxon>Dikarya</taxon>
        <taxon>Ascomycota</taxon>
        <taxon>Pezizomycotina</taxon>
        <taxon>Dothideomycetes</taxon>
        <taxon>Pleosporomycetidae</taxon>
        <taxon>Pleosporales</taxon>
        <taxon>Pleosporineae</taxon>
        <taxon>Pleosporaceae</taxon>
        <taxon>Exserohilum</taxon>
    </lineage>
</organism>
<evidence type="ECO:0000313" key="8">
    <source>
        <dbReference type="Proteomes" id="UP000016935"/>
    </source>
</evidence>
<proteinExistence type="predicted"/>
<feature type="transmembrane region" description="Helical" evidence="6">
    <location>
        <begin position="130"/>
        <end position="147"/>
    </location>
</feature>
<dbReference type="AlphaFoldDB" id="R0I956"/>
<dbReference type="GO" id="GO:0016020">
    <property type="term" value="C:membrane"/>
    <property type="evidence" value="ECO:0007669"/>
    <property type="project" value="UniProtKB-SubCell"/>
</dbReference>
<dbReference type="HOGENOM" id="CLU_096548_0_1_1"/>
<dbReference type="Proteomes" id="UP000016935">
    <property type="component" value="Unassembled WGS sequence"/>
</dbReference>
<dbReference type="eggNOG" id="KOG3472">
    <property type="taxonomic scope" value="Eukaryota"/>
</dbReference>
<dbReference type="InterPro" id="IPR006696">
    <property type="entry name" value="DUF423"/>
</dbReference>
<accession>R0I956</accession>
<name>R0I956_EXST2</name>
<feature type="transmembrane region" description="Helical" evidence="6">
    <location>
        <begin position="99"/>
        <end position="118"/>
    </location>
</feature>
<evidence type="ECO:0000256" key="4">
    <source>
        <dbReference type="ARBA" id="ARBA00023136"/>
    </source>
</evidence>
<dbReference type="PANTHER" id="PTHR43461">
    <property type="entry name" value="TRANSMEMBRANE PROTEIN 256"/>
    <property type="match status" value="1"/>
</dbReference>
<keyword evidence="3 6" id="KW-1133">Transmembrane helix</keyword>
<dbReference type="EMBL" id="KB908855">
    <property type="protein sequence ID" value="EOA81926.1"/>
    <property type="molecule type" value="Genomic_DNA"/>
</dbReference>
<reference evidence="7 8" key="2">
    <citation type="journal article" date="2013" name="PLoS Genet.">
        <title>Comparative genome structure, secondary metabolite, and effector coding capacity across Cochliobolus pathogens.</title>
        <authorList>
            <person name="Condon B.J."/>
            <person name="Leng Y."/>
            <person name="Wu D."/>
            <person name="Bushley K.E."/>
            <person name="Ohm R.A."/>
            <person name="Otillar R."/>
            <person name="Martin J."/>
            <person name="Schackwitz W."/>
            <person name="Grimwood J."/>
            <person name="MohdZainudin N."/>
            <person name="Xue C."/>
            <person name="Wang R."/>
            <person name="Manning V.A."/>
            <person name="Dhillon B."/>
            <person name="Tu Z.J."/>
            <person name="Steffenson B.J."/>
            <person name="Salamov A."/>
            <person name="Sun H."/>
            <person name="Lowry S."/>
            <person name="LaButti K."/>
            <person name="Han J."/>
            <person name="Copeland A."/>
            <person name="Lindquist E."/>
            <person name="Barry K."/>
            <person name="Schmutz J."/>
            <person name="Baker S.E."/>
            <person name="Ciuffetti L.M."/>
            <person name="Grigoriev I.V."/>
            <person name="Zhong S."/>
            <person name="Turgeon B.G."/>
        </authorList>
    </citation>
    <scope>NUCLEOTIDE SEQUENCE [LARGE SCALE GENOMIC DNA]</scope>
    <source>
        <strain evidence="8">28A</strain>
    </source>
</reference>
<protein>
    <recommendedName>
        <fullName evidence="9">DUF423-domain-containing protein</fullName>
    </recommendedName>
</protein>